<name>L1IH26_GUITC</name>
<dbReference type="Gene3D" id="1.10.510.10">
    <property type="entry name" value="Transferase(Phosphotransferase) domain 1"/>
    <property type="match status" value="1"/>
</dbReference>
<evidence type="ECO:0000313" key="3">
    <source>
        <dbReference type="EnsemblProtists" id="EKX35561"/>
    </source>
</evidence>
<dbReference type="GO" id="GO:0004672">
    <property type="term" value="F:protein kinase activity"/>
    <property type="evidence" value="ECO:0007669"/>
    <property type="project" value="InterPro"/>
</dbReference>
<dbReference type="GO" id="GO:0005524">
    <property type="term" value="F:ATP binding"/>
    <property type="evidence" value="ECO:0007669"/>
    <property type="project" value="InterPro"/>
</dbReference>
<sequence length="310" mass="35925">MLSEGVAQEAEVKSWSQEDELEDQLLFDDLFPTRPGRDHSRILLDLGEVRGERQKGHHWGDEDMEEDFIRLCSASMAKWRLLEDSRTHHDAQSSSWGPEAQDLAQLTHAALATEVLKRESGRKKDLEKRHPHDAHELEAWRELAGEHEQEELEVLKDSRQRSLLGGNLDYEKLYLMPQCTYSKVYVGRFKGKESKTVAIRELDLQEYWVDHKVRCYGGSYSRQEQVVVVVDELMDAGSLQGLIAYLWHERQKTWQEEERLMEETAIRKIMAAILHGLNHLHSNGIVHGRLKVRQTLRLSSELILLFSPPS</sequence>
<reference evidence="2 4" key="1">
    <citation type="journal article" date="2012" name="Nature">
        <title>Algal genomes reveal evolutionary mosaicism and the fate of nucleomorphs.</title>
        <authorList>
            <consortium name="DOE Joint Genome Institute"/>
            <person name="Curtis B.A."/>
            <person name="Tanifuji G."/>
            <person name="Burki F."/>
            <person name="Gruber A."/>
            <person name="Irimia M."/>
            <person name="Maruyama S."/>
            <person name="Arias M.C."/>
            <person name="Ball S.G."/>
            <person name="Gile G.H."/>
            <person name="Hirakawa Y."/>
            <person name="Hopkins J.F."/>
            <person name="Kuo A."/>
            <person name="Rensing S.A."/>
            <person name="Schmutz J."/>
            <person name="Symeonidi A."/>
            <person name="Elias M."/>
            <person name="Eveleigh R.J."/>
            <person name="Herman E.K."/>
            <person name="Klute M.J."/>
            <person name="Nakayama T."/>
            <person name="Obornik M."/>
            <person name="Reyes-Prieto A."/>
            <person name="Armbrust E.V."/>
            <person name="Aves S.J."/>
            <person name="Beiko R.G."/>
            <person name="Coutinho P."/>
            <person name="Dacks J.B."/>
            <person name="Durnford D.G."/>
            <person name="Fast N.M."/>
            <person name="Green B.R."/>
            <person name="Grisdale C.J."/>
            <person name="Hempel F."/>
            <person name="Henrissat B."/>
            <person name="Hoppner M.P."/>
            <person name="Ishida K."/>
            <person name="Kim E."/>
            <person name="Koreny L."/>
            <person name="Kroth P.G."/>
            <person name="Liu Y."/>
            <person name="Malik S.B."/>
            <person name="Maier U.G."/>
            <person name="McRose D."/>
            <person name="Mock T."/>
            <person name="Neilson J.A."/>
            <person name="Onodera N.T."/>
            <person name="Poole A.M."/>
            <person name="Pritham E.J."/>
            <person name="Richards T.A."/>
            <person name="Rocap G."/>
            <person name="Roy S.W."/>
            <person name="Sarai C."/>
            <person name="Schaack S."/>
            <person name="Shirato S."/>
            <person name="Slamovits C.H."/>
            <person name="Spencer D.F."/>
            <person name="Suzuki S."/>
            <person name="Worden A.Z."/>
            <person name="Zauner S."/>
            <person name="Barry K."/>
            <person name="Bell C."/>
            <person name="Bharti A.K."/>
            <person name="Crow J.A."/>
            <person name="Grimwood J."/>
            <person name="Kramer R."/>
            <person name="Lindquist E."/>
            <person name="Lucas S."/>
            <person name="Salamov A."/>
            <person name="McFadden G.I."/>
            <person name="Lane C.E."/>
            <person name="Keeling P.J."/>
            <person name="Gray M.W."/>
            <person name="Grigoriev I.V."/>
            <person name="Archibald J.M."/>
        </authorList>
    </citation>
    <scope>NUCLEOTIDE SEQUENCE</scope>
    <source>
        <strain evidence="2 4">CCMP2712</strain>
    </source>
</reference>
<dbReference type="Pfam" id="PF00069">
    <property type="entry name" value="Pkinase"/>
    <property type="match status" value="1"/>
</dbReference>
<dbReference type="HOGENOM" id="CLU_898471_0_0_1"/>
<dbReference type="KEGG" id="gtt:GUITHDRAFT_146391"/>
<protein>
    <recommendedName>
        <fullName evidence="1">Protein kinase domain-containing protein</fullName>
    </recommendedName>
</protein>
<evidence type="ECO:0000259" key="1">
    <source>
        <dbReference type="PROSITE" id="PS50011"/>
    </source>
</evidence>
<keyword evidence="4" id="KW-1185">Reference proteome</keyword>
<reference evidence="4" key="2">
    <citation type="submission" date="2012-11" db="EMBL/GenBank/DDBJ databases">
        <authorList>
            <person name="Kuo A."/>
            <person name="Curtis B.A."/>
            <person name="Tanifuji G."/>
            <person name="Burki F."/>
            <person name="Gruber A."/>
            <person name="Irimia M."/>
            <person name="Maruyama S."/>
            <person name="Arias M.C."/>
            <person name="Ball S.G."/>
            <person name="Gile G.H."/>
            <person name="Hirakawa Y."/>
            <person name="Hopkins J.F."/>
            <person name="Rensing S.A."/>
            <person name="Schmutz J."/>
            <person name="Symeonidi A."/>
            <person name="Elias M."/>
            <person name="Eveleigh R.J."/>
            <person name="Herman E.K."/>
            <person name="Klute M.J."/>
            <person name="Nakayama T."/>
            <person name="Obornik M."/>
            <person name="Reyes-Prieto A."/>
            <person name="Armbrust E.V."/>
            <person name="Aves S.J."/>
            <person name="Beiko R.G."/>
            <person name="Coutinho P."/>
            <person name="Dacks J.B."/>
            <person name="Durnford D.G."/>
            <person name="Fast N.M."/>
            <person name="Green B.R."/>
            <person name="Grisdale C."/>
            <person name="Hempe F."/>
            <person name="Henrissat B."/>
            <person name="Hoppner M.P."/>
            <person name="Ishida K.-I."/>
            <person name="Kim E."/>
            <person name="Koreny L."/>
            <person name="Kroth P.G."/>
            <person name="Liu Y."/>
            <person name="Malik S.-B."/>
            <person name="Maier U.G."/>
            <person name="McRose D."/>
            <person name="Mock T."/>
            <person name="Neilson J.A."/>
            <person name="Onodera N.T."/>
            <person name="Poole A.M."/>
            <person name="Pritham E.J."/>
            <person name="Richards T.A."/>
            <person name="Rocap G."/>
            <person name="Roy S.W."/>
            <person name="Sarai C."/>
            <person name="Schaack S."/>
            <person name="Shirato S."/>
            <person name="Slamovits C.H."/>
            <person name="Spencer D.F."/>
            <person name="Suzuki S."/>
            <person name="Worden A.Z."/>
            <person name="Zauner S."/>
            <person name="Barry K."/>
            <person name="Bell C."/>
            <person name="Bharti A.K."/>
            <person name="Crow J.A."/>
            <person name="Grimwood J."/>
            <person name="Kramer R."/>
            <person name="Lindquist E."/>
            <person name="Lucas S."/>
            <person name="Salamov A."/>
            <person name="McFadden G.I."/>
            <person name="Lane C.E."/>
            <person name="Keeling P.J."/>
            <person name="Gray M.W."/>
            <person name="Grigoriev I.V."/>
            <person name="Archibald J.M."/>
        </authorList>
    </citation>
    <scope>NUCLEOTIDE SEQUENCE</scope>
    <source>
        <strain evidence="4">CCMP2712</strain>
    </source>
</reference>
<organism evidence="2">
    <name type="scientific">Guillardia theta (strain CCMP2712)</name>
    <name type="common">Cryptophyte</name>
    <dbReference type="NCBI Taxonomy" id="905079"/>
    <lineage>
        <taxon>Eukaryota</taxon>
        <taxon>Cryptophyceae</taxon>
        <taxon>Pyrenomonadales</taxon>
        <taxon>Geminigeraceae</taxon>
        <taxon>Guillardia</taxon>
    </lineage>
</organism>
<dbReference type="AlphaFoldDB" id="L1IH26"/>
<dbReference type="Proteomes" id="UP000011087">
    <property type="component" value="Unassembled WGS sequence"/>
</dbReference>
<dbReference type="PROSITE" id="PS50011">
    <property type="entry name" value="PROTEIN_KINASE_DOM"/>
    <property type="match status" value="1"/>
</dbReference>
<dbReference type="PaxDb" id="55529-EKX35561"/>
<dbReference type="SUPFAM" id="SSF56112">
    <property type="entry name" value="Protein kinase-like (PK-like)"/>
    <property type="match status" value="1"/>
</dbReference>
<reference evidence="3" key="3">
    <citation type="submission" date="2015-06" db="UniProtKB">
        <authorList>
            <consortium name="EnsemblProtists"/>
        </authorList>
    </citation>
    <scope>IDENTIFICATION</scope>
</reference>
<dbReference type="RefSeq" id="XP_005822541.1">
    <property type="nucleotide sequence ID" value="XM_005822484.1"/>
</dbReference>
<proteinExistence type="predicted"/>
<dbReference type="GeneID" id="17292300"/>
<accession>L1IH26</accession>
<dbReference type="EnsemblProtists" id="EKX35561">
    <property type="protein sequence ID" value="EKX35561"/>
    <property type="gene ID" value="GUITHDRAFT_146391"/>
</dbReference>
<gene>
    <name evidence="2" type="ORF">GUITHDRAFT_146391</name>
</gene>
<evidence type="ECO:0000313" key="4">
    <source>
        <dbReference type="Proteomes" id="UP000011087"/>
    </source>
</evidence>
<dbReference type="InterPro" id="IPR000719">
    <property type="entry name" value="Prot_kinase_dom"/>
</dbReference>
<feature type="domain" description="Protein kinase" evidence="1">
    <location>
        <begin position="170"/>
        <end position="310"/>
    </location>
</feature>
<dbReference type="InterPro" id="IPR011009">
    <property type="entry name" value="Kinase-like_dom_sf"/>
</dbReference>
<evidence type="ECO:0000313" key="2">
    <source>
        <dbReference type="EMBL" id="EKX35561.1"/>
    </source>
</evidence>
<dbReference type="EMBL" id="JH993088">
    <property type="protein sequence ID" value="EKX35561.1"/>
    <property type="molecule type" value="Genomic_DNA"/>
</dbReference>